<dbReference type="Proteomes" id="UP001341297">
    <property type="component" value="Unassembled WGS sequence"/>
</dbReference>
<name>A0A0T6BRX3_9BACI</name>
<dbReference type="EMBL" id="LECW02000015">
    <property type="protein sequence ID" value="KRT93926.1"/>
    <property type="molecule type" value="Genomic_DNA"/>
</dbReference>
<evidence type="ECO:0000313" key="5">
    <source>
        <dbReference type="Proteomes" id="UP001341297"/>
    </source>
</evidence>
<comment type="caution">
    <text evidence="2">The sequence shown here is derived from an EMBL/GenBank/DDBJ whole genome shotgun (WGS) entry which is preliminary data.</text>
</comment>
<sequence length="151" mass="17772">MWKAHIEEIRKIERKYGDDLNKPVPIDVLKELEQSVQEKFYDAVLPEGYKQFLSTVNGLDFNGVVIYGIDSFIREHEADEEIHGFIETNELWHENDWQKKYLFFGDSDVSLYCLDTTEEKYLELDKPSGTIMSEYENFNSMLEEALRTSLS</sequence>
<dbReference type="EMBL" id="JARRTL010000009">
    <property type="protein sequence ID" value="MEC0485174.1"/>
    <property type="molecule type" value="Genomic_DNA"/>
</dbReference>
<dbReference type="NCBIfam" id="NF038335">
    <property type="entry name" value="YPO0640_fam"/>
    <property type="match status" value="1"/>
</dbReference>
<dbReference type="InterPro" id="IPR037883">
    <property type="entry name" value="Knr4/Smi1-like_sf"/>
</dbReference>
<dbReference type="InterPro" id="IPR018958">
    <property type="entry name" value="Knr4/Smi1-like_dom"/>
</dbReference>
<dbReference type="OrthoDB" id="2361629at2"/>
<dbReference type="SMART" id="SM00860">
    <property type="entry name" value="SMI1_KNR4"/>
    <property type="match status" value="1"/>
</dbReference>
<evidence type="ECO:0000313" key="2">
    <source>
        <dbReference type="EMBL" id="KRT93926.1"/>
    </source>
</evidence>
<reference evidence="2 4" key="1">
    <citation type="journal article" date="2015" name="Int. J. Syst. Evol. Microbiol.">
        <title>Bacillus glycinifermentans sp. nov., isolated from fermented soybean paste.</title>
        <authorList>
            <person name="Kim S.J."/>
            <person name="Dunlap C.A."/>
            <person name="Kwon S.W."/>
            <person name="Rooney A.P."/>
        </authorList>
    </citation>
    <scope>NUCLEOTIDE SEQUENCE [LARGE SCALE GENOMIC DNA]</scope>
    <source>
        <strain evidence="2 4">GO-13</strain>
    </source>
</reference>
<dbReference type="AlphaFoldDB" id="A0A0T6BRX3"/>
<reference evidence="2" key="2">
    <citation type="submission" date="2015-10" db="EMBL/GenBank/DDBJ databases">
        <authorList>
            <person name="Gilbert D.G."/>
        </authorList>
    </citation>
    <scope>NUCLEOTIDE SEQUENCE</scope>
    <source>
        <strain evidence="2">GO-13</strain>
    </source>
</reference>
<protein>
    <submittedName>
        <fullName evidence="2">SMI1 / KNR4 family protein</fullName>
    </submittedName>
    <submittedName>
        <fullName evidence="3">YrhA family protein</fullName>
    </submittedName>
</protein>
<organism evidence="2 4">
    <name type="scientific">Bacillus glycinifermentans</name>
    <dbReference type="NCBI Taxonomy" id="1664069"/>
    <lineage>
        <taxon>Bacteria</taxon>
        <taxon>Bacillati</taxon>
        <taxon>Bacillota</taxon>
        <taxon>Bacilli</taxon>
        <taxon>Bacillales</taxon>
        <taxon>Bacillaceae</taxon>
        <taxon>Bacillus</taxon>
    </lineage>
</organism>
<evidence type="ECO:0000313" key="4">
    <source>
        <dbReference type="Proteomes" id="UP000036168"/>
    </source>
</evidence>
<dbReference type="RefSeq" id="WP_048354778.1">
    <property type="nucleotide sequence ID" value="NZ_CP023481.1"/>
</dbReference>
<gene>
    <name evidence="2" type="ORF">AB447_216380</name>
    <name evidence="3" type="ORF">P8828_10055</name>
</gene>
<accession>A0A0T6BRX3</accession>
<dbReference type="Gene3D" id="3.40.1580.10">
    <property type="entry name" value="SMI1/KNR4-like"/>
    <property type="match status" value="1"/>
</dbReference>
<dbReference type="SUPFAM" id="SSF160631">
    <property type="entry name" value="SMI1/KNR4-like"/>
    <property type="match status" value="1"/>
</dbReference>
<feature type="domain" description="Knr4/Smi1-like" evidence="1">
    <location>
        <begin position="23"/>
        <end position="144"/>
    </location>
</feature>
<evidence type="ECO:0000313" key="3">
    <source>
        <dbReference type="EMBL" id="MEC0485174.1"/>
    </source>
</evidence>
<evidence type="ECO:0000259" key="1">
    <source>
        <dbReference type="SMART" id="SM00860"/>
    </source>
</evidence>
<proteinExistence type="predicted"/>
<dbReference type="Pfam" id="PF09346">
    <property type="entry name" value="SMI1_KNR4"/>
    <property type="match status" value="1"/>
</dbReference>
<keyword evidence="5" id="KW-1185">Reference proteome</keyword>
<reference evidence="3 5" key="3">
    <citation type="submission" date="2023-03" db="EMBL/GenBank/DDBJ databases">
        <title>Agriculturally important microbes genome sequencing.</title>
        <authorList>
            <person name="Dunlap C."/>
        </authorList>
    </citation>
    <scope>NUCLEOTIDE SEQUENCE [LARGE SCALE GENOMIC DNA]</scope>
    <source>
        <strain evidence="3 5">CBP-3203</strain>
    </source>
</reference>
<dbReference type="Proteomes" id="UP000036168">
    <property type="component" value="Unassembled WGS sequence"/>
</dbReference>